<accession>A0AAD4N7C6</accession>
<name>A0AAD4N7C6_9BILA</name>
<sequence>MKKNKTKTTTTNEDVTHDENEFIHDIKEKGKTSTSTEDTTHDDDDVIRCHPPSREKKRLAEFNNGYKSAELDSNKYFKLFGNNIPLIMKNHQNEYIVSKLKYTFKIGETIESEHDKYKIERPLAGRRYMFEVSQVKGKKKYCMKMEEFKIFHDGSNIKNEIDLLKNSRITNPVFRQHFLQLIDNGCVKDRHFPLNSFNFFVTPLGGCNLKDLRLRLSSGEFMPNDAVRICLQTLQAIHDVHLCHFIHRNIRPGNFILDLEKKNIVYLVNFGFAFRYYPNKTKSKSILPKLRSLNRRFQPRTFHTRSEYGRLGDIESWIYLCFWLFDSKCLPWTDLTDGNDGERNGRDVCYRKNLFFTGFYDKLMMEKTEQYFPSALWAIRNRVNVESVALNPGPVNYSYFGEAIISMQREIKINGDEPYEWEPKHVKRPYQDYLKHNHTGKGAYCIICENSPYAKTMTTAKLNGKDAVLFNTSVAAVAETQDETKSSSEEEDSSSKETEETTNSQ</sequence>
<keyword evidence="3" id="KW-0808">Transferase</keyword>
<evidence type="ECO:0000313" key="4">
    <source>
        <dbReference type="Proteomes" id="UP001201812"/>
    </source>
</evidence>
<dbReference type="InterPro" id="IPR011009">
    <property type="entry name" value="Kinase-like_dom_sf"/>
</dbReference>
<dbReference type="InterPro" id="IPR000719">
    <property type="entry name" value="Prot_kinase_dom"/>
</dbReference>
<dbReference type="PANTHER" id="PTHR11909">
    <property type="entry name" value="CASEIN KINASE-RELATED"/>
    <property type="match status" value="1"/>
</dbReference>
<dbReference type="Gene3D" id="1.10.510.10">
    <property type="entry name" value="Transferase(Phosphotransferase) domain 1"/>
    <property type="match status" value="1"/>
</dbReference>
<dbReference type="GO" id="GO:0004672">
    <property type="term" value="F:protein kinase activity"/>
    <property type="evidence" value="ECO:0007669"/>
    <property type="project" value="InterPro"/>
</dbReference>
<feature type="compositionally biased region" description="Basic and acidic residues" evidence="1">
    <location>
        <begin position="482"/>
        <end position="499"/>
    </location>
</feature>
<keyword evidence="4" id="KW-1185">Reference proteome</keyword>
<dbReference type="GO" id="GO:0005524">
    <property type="term" value="F:ATP binding"/>
    <property type="evidence" value="ECO:0007669"/>
    <property type="project" value="InterPro"/>
</dbReference>
<feature type="compositionally biased region" description="Basic and acidic residues" evidence="1">
    <location>
        <begin position="14"/>
        <end position="31"/>
    </location>
</feature>
<gene>
    <name evidence="3" type="ORF">DdX_08789</name>
</gene>
<reference evidence="3" key="1">
    <citation type="submission" date="2022-01" db="EMBL/GenBank/DDBJ databases">
        <title>Genome Sequence Resource for Two Populations of Ditylenchus destructor, the Migratory Endoparasitic Phytonematode.</title>
        <authorList>
            <person name="Zhang H."/>
            <person name="Lin R."/>
            <person name="Xie B."/>
        </authorList>
    </citation>
    <scope>NUCLEOTIDE SEQUENCE</scope>
    <source>
        <strain evidence="3">BazhouSP</strain>
    </source>
</reference>
<protein>
    <submittedName>
        <fullName evidence="3">Protein kinase domain-containing protein</fullName>
    </submittedName>
</protein>
<feature type="domain" description="Protein kinase" evidence="2">
    <location>
        <begin position="118"/>
        <end position="400"/>
    </location>
</feature>
<feature type="region of interest" description="Disordered" evidence="1">
    <location>
        <begin position="478"/>
        <end position="505"/>
    </location>
</feature>
<dbReference type="Pfam" id="PF00069">
    <property type="entry name" value="Pkinase"/>
    <property type="match status" value="1"/>
</dbReference>
<proteinExistence type="predicted"/>
<dbReference type="SMART" id="SM00220">
    <property type="entry name" value="S_TKc"/>
    <property type="match status" value="1"/>
</dbReference>
<dbReference type="PROSITE" id="PS50011">
    <property type="entry name" value="PROTEIN_KINASE_DOM"/>
    <property type="match status" value="1"/>
</dbReference>
<dbReference type="InterPro" id="IPR050235">
    <property type="entry name" value="CK1_Ser-Thr_kinase"/>
</dbReference>
<organism evidence="3 4">
    <name type="scientific">Ditylenchus destructor</name>
    <dbReference type="NCBI Taxonomy" id="166010"/>
    <lineage>
        <taxon>Eukaryota</taxon>
        <taxon>Metazoa</taxon>
        <taxon>Ecdysozoa</taxon>
        <taxon>Nematoda</taxon>
        <taxon>Chromadorea</taxon>
        <taxon>Rhabditida</taxon>
        <taxon>Tylenchina</taxon>
        <taxon>Tylenchomorpha</taxon>
        <taxon>Sphaerularioidea</taxon>
        <taxon>Anguinidae</taxon>
        <taxon>Anguininae</taxon>
        <taxon>Ditylenchus</taxon>
    </lineage>
</organism>
<dbReference type="AlphaFoldDB" id="A0AAD4N7C6"/>
<comment type="caution">
    <text evidence="3">The sequence shown here is derived from an EMBL/GenBank/DDBJ whole genome shotgun (WGS) entry which is preliminary data.</text>
</comment>
<dbReference type="EMBL" id="JAKKPZ010000014">
    <property type="protein sequence ID" value="KAI1713906.1"/>
    <property type="molecule type" value="Genomic_DNA"/>
</dbReference>
<evidence type="ECO:0000256" key="1">
    <source>
        <dbReference type="SAM" id="MobiDB-lite"/>
    </source>
</evidence>
<dbReference type="Proteomes" id="UP001201812">
    <property type="component" value="Unassembled WGS sequence"/>
</dbReference>
<keyword evidence="3" id="KW-0418">Kinase</keyword>
<feature type="region of interest" description="Disordered" evidence="1">
    <location>
        <begin position="1"/>
        <end position="45"/>
    </location>
</feature>
<dbReference type="SUPFAM" id="SSF56112">
    <property type="entry name" value="Protein kinase-like (PK-like)"/>
    <property type="match status" value="1"/>
</dbReference>
<evidence type="ECO:0000313" key="3">
    <source>
        <dbReference type="EMBL" id="KAI1713906.1"/>
    </source>
</evidence>
<evidence type="ECO:0000259" key="2">
    <source>
        <dbReference type="PROSITE" id="PS50011"/>
    </source>
</evidence>